<dbReference type="OrthoDB" id="9798191at2"/>
<evidence type="ECO:0000256" key="6">
    <source>
        <dbReference type="ARBA" id="ARBA00022764"/>
    </source>
</evidence>
<evidence type="ECO:0000256" key="9">
    <source>
        <dbReference type="SAM" id="SignalP"/>
    </source>
</evidence>
<organism evidence="10 11">
    <name type="scientific">Nitratireductor basaltis</name>
    <dbReference type="NCBI Taxonomy" id="472175"/>
    <lineage>
        <taxon>Bacteria</taxon>
        <taxon>Pseudomonadati</taxon>
        <taxon>Pseudomonadota</taxon>
        <taxon>Alphaproteobacteria</taxon>
        <taxon>Hyphomicrobiales</taxon>
        <taxon>Phyllobacteriaceae</taxon>
        <taxon>Nitratireductor</taxon>
    </lineage>
</organism>
<evidence type="ECO:0000256" key="4">
    <source>
        <dbReference type="ARBA" id="ARBA00022597"/>
    </source>
</evidence>
<dbReference type="AlphaFoldDB" id="A0A084UD70"/>
<comment type="caution">
    <text evidence="10">The sequence shown here is derived from an EMBL/GenBank/DDBJ whole genome shotgun (WGS) entry which is preliminary data.</text>
</comment>
<feature type="signal peptide" evidence="9">
    <location>
        <begin position="1"/>
        <end position="22"/>
    </location>
</feature>
<keyword evidence="11" id="KW-1185">Reference proteome</keyword>
<evidence type="ECO:0000256" key="1">
    <source>
        <dbReference type="ARBA" id="ARBA00004418"/>
    </source>
</evidence>
<dbReference type="GO" id="GO:0042597">
    <property type="term" value="C:periplasmic space"/>
    <property type="evidence" value="ECO:0007669"/>
    <property type="project" value="UniProtKB-SubCell"/>
</dbReference>
<dbReference type="Gene3D" id="3.40.190.10">
    <property type="entry name" value="Periplasmic binding protein-like II"/>
    <property type="match status" value="2"/>
</dbReference>
<dbReference type="PANTHER" id="PTHR43649">
    <property type="entry name" value="ARABINOSE-BINDING PROTEIN-RELATED"/>
    <property type="match status" value="1"/>
</dbReference>
<comment type="function">
    <text evidence="7">Part of a binding-protein-dependent transport system for a sugar.</text>
</comment>
<dbReference type="PATRIC" id="fig|472175.3.peg.1953"/>
<sequence>MKSVKSLLAASTMLAAATAVNAADVEVTHWWTSGGEAAAVAEFAKAFEEKTDHKWVDGAIAGSGGTARPIMISRITGGDPMGATQFNHGRQAEELVEAGLMRDLTEIAEKEGWKDVVKPSSLLDSCTLDGKIYCVPVNIHSQQWLWLSHKAFADAGVDVPTNWEEFVAAAPALEEAGKIPLAMGQQPWQTTLAFQVLLTALAGPDAYTRIFGDKDAEFAGGEELAKVFEAAAKAREMSAKSNIQEWNQATSMVINGEAGGQIMGDWAQGEFQVAGQTAGEDYTCLPGLGVNEVIQTGGDAFYFPVVDDEEVAAAQLELASVMMSPDTQVAFNLKKGSLPVRGDVDLEAANDCMRKGLDILAKGNIIQAPDQLMSADSLTQVNDLFVEFFNSPDMSAEDAQKRFADLIANAD</sequence>
<evidence type="ECO:0000256" key="5">
    <source>
        <dbReference type="ARBA" id="ARBA00022729"/>
    </source>
</evidence>
<reference evidence="10 11" key="1">
    <citation type="submission" date="2014-05" db="EMBL/GenBank/DDBJ databases">
        <title>Draft Genome Sequence of Nitratireductor basaltis Strain UMTGB225, A Marine Bacterium Isolated from Green Barrel Tunicate.</title>
        <authorList>
            <person name="Gan H.Y."/>
        </authorList>
    </citation>
    <scope>NUCLEOTIDE SEQUENCE [LARGE SCALE GENOMIC DNA]</scope>
    <source>
        <strain evidence="10 11">UMTGB225</strain>
    </source>
</reference>
<evidence type="ECO:0000256" key="3">
    <source>
        <dbReference type="ARBA" id="ARBA00022448"/>
    </source>
</evidence>
<protein>
    <recommendedName>
        <fullName evidence="8">Probable sugar-binding periplasmic protein</fullName>
    </recommendedName>
</protein>
<accession>A0A084UD70</accession>
<dbReference type="Proteomes" id="UP000053675">
    <property type="component" value="Unassembled WGS sequence"/>
</dbReference>
<comment type="similarity">
    <text evidence="2">Belongs to the bacterial solute-binding protein 1 family.</text>
</comment>
<evidence type="ECO:0000256" key="7">
    <source>
        <dbReference type="ARBA" id="ARBA00049629"/>
    </source>
</evidence>
<comment type="subcellular location">
    <subcellularLocation>
        <location evidence="1">Periplasm</location>
    </subcellularLocation>
</comment>
<evidence type="ECO:0000256" key="8">
    <source>
        <dbReference type="ARBA" id="ARBA00049753"/>
    </source>
</evidence>
<dbReference type="eggNOG" id="COG1653">
    <property type="taxonomic scope" value="Bacteria"/>
</dbReference>
<proteinExistence type="inferred from homology"/>
<evidence type="ECO:0000313" key="11">
    <source>
        <dbReference type="Proteomes" id="UP000053675"/>
    </source>
</evidence>
<keyword evidence="5 9" id="KW-0732">Signal</keyword>
<gene>
    <name evidence="10" type="ORF">EL18_01947</name>
</gene>
<feature type="chain" id="PRO_5001783336" description="Probable sugar-binding periplasmic protein" evidence="9">
    <location>
        <begin position="23"/>
        <end position="411"/>
    </location>
</feature>
<dbReference type="SUPFAM" id="SSF53850">
    <property type="entry name" value="Periplasmic binding protein-like II"/>
    <property type="match status" value="1"/>
</dbReference>
<dbReference type="STRING" id="472175.EL18_01947"/>
<evidence type="ECO:0000256" key="2">
    <source>
        <dbReference type="ARBA" id="ARBA00008520"/>
    </source>
</evidence>
<dbReference type="InterPro" id="IPR006059">
    <property type="entry name" value="SBP"/>
</dbReference>
<dbReference type="PANTHER" id="PTHR43649:SF28">
    <property type="entry name" value="BINDING PROTEIN COMPONENT OF ABC SUGAR TRANSPORTER-RELATED"/>
    <property type="match status" value="1"/>
</dbReference>
<keyword evidence="4" id="KW-0762">Sugar transport</keyword>
<dbReference type="EMBL" id="JMQM01000001">
    <property type="protein sequence ID" value="KFB10906.1"/>
    <property type="molecule type" value="Genomic_DNA"/>
</dbReference>
<keyword evidence="6" id="KW-0574">Periplasm</keyword>
<dbReference type="InterPro" id="IPR050490">
    <property type="entry name" value="Bact_solute-bd_prot1"/>
</dbReference>
<dbReference type="RefSeq" id="WP_036482258.1">
    <property type="nucleotide sequence ID" value="NZ_JMQM01000001.1"/>
</dbReference>
<name>A0A084UD70_9HYPH</name>
<keyword evidence="3" id="KW-0813">Transport</keyword>
<evidence type="ECO:0000313" key="10">
    <source>
        <dbReference type="EMBL" id="KFB10906.1"/>
    </source>
</evidence>
<dbReference type="Pfam" id="PF01547">
    <property type="entry name" value="SBP_bac_1"/>
    <property type="match status" value="1"/>
</dbReference>